<gene>
    <name evidence="10" type="ORF">SAMN05878437_2504</name>
</gene>
<evidence type="ECO:0000256" key="3">
    <source>
        <dbReference type="ARBA" id="ARBA00023457"/>
    </source>
</evidence>
<evidence type="ECO:0000256" key="7">
    <source>
        <dbReference type="ARBA" id="ARBA00048470"/>
    </source>
</evidence>
<dbReference type="EMBL" id="LT670847">
    <property type="protein sequence ID" value="SHM34893.1"/>
    <property type="molecule type" value="Genomic_DNA"/>
</dbReference>
<feature type="domain" description="Siroheme decarboxylase NirL-like HTH" evidence="9">
    <location>
        <begin position="25"/>
        <end position="71"/>
    </location>
</feature>
<dbReference type="Pfam" id="PF17805">
    <property type="entry name" value="AsnC_trans_reg2"/>
    <property type="match status" value="1"/>
</dbReference>
<feature type="domain" description="Siroheme decarboxylase AsnC-like ligand binding" evidence="8">
    <location>
        <begin position="81"/>
        <end position="169"/>
    </location>
</feature>
<dbReference type="OrthoDB" id="5568033at2"/>
<dbReference type="InterPro" id="IPR053953">
    <property type="entry name" value="NirdL-like_HTH"/>
</dbReference>
<accession>A0A1M7I2W1</accession>
<comment type="function">
    <text evidence="6">Involved in heme d1 biosynthesis. Catalyzes the decarboxylation of siroheme into didecarboxysiroheme.</text>
</comment>
<comment type="similarity">
    <text evidence="3">Belongs to the Ahb/Nir family.</text>
</comment>
<name>A0A1M7I2W1_9GAMM</name>
<dbReference type="PANTHER" id="PTHR43413">
    <property type="entry name" value="TRANSCRIPTIONAL REGULATOR, ASNC FAMILY"/>
    <property type="match status" value="1"/>
</dbReference>
<dbReference type="Proteomes" id="UP000190911">
    <property type="component" value="Chromosome I"/>
</dbReference>
<protein>
    <recommendedName>
        <fullName evidence="5">siroheme decarboxylase</fullName>
        <ecNumber evidence="5">4.1.1.111</ecNumber>
    </recommendedName>
</protein>
<keyword evidence="11" id="KW-1185">Reference proteome</keyword>
<keyword evidence="1" id="KW-0456">Lyase</keyword>
<organism evidence="10 11">
    <name type="scientific">Vreelandella subglaciescola</name>
    <dbReference type="NCBI Taxonomy" id="29571"/>
    <lineage>
        <taxon>Bacteria</taxon>
        <taxon>Pseudomonadati</taxon>
        <taxon>Pseudomonadota</taxon>
        <taxon>Gammaproteobacteria</taxon>
        <taxon>Oceanospirillales</taxon>
        <taxon>Halomonadaceae</taxon>
        <taxon>Vreelandella</taxon>
    </lineage>
</organism>
<evidence type="ECO:0000259" key="9">
    <source>
        <dbReference type="Pfam" id="PF22451"/>
    </source>
</evidence>
<dbReference type="Gene3D" id="3.30.70.3460">
    <property type="match status" value="1"/>
</dbReference>
<dbReference type="InterPro" id="IPR040523">
    <property type="entry name" value="AsnC_trans_reg2"/>
</dbReference>
<evidence type="ECO:0000256" key="4">
    <source>
        <dbReference type="ARBA" id="ARBA00023465"/>
    </source>
</evidence>
<dbReference type="InterPro" id="IPR050684">
    <property type="entry name" value="HTH-Siroheme_Decarb"/>
</dbReference>
<dbReference type="Pfam" id="PF22451">
    <property type="entry name" value="NirdL-like_HTH"/>
    <property type="match status" value="1"/>
</dbReference>
<evidence type="ECO:0000256" key="5">
    <source>
        <dbReference type="ARBA" id="ARBA00023471"/>
    </source>
</evidence>
<evidence type="ECO:0000313" key="10">
    <source>
        <dbReference type="EMBL" id="SHM34893.1"/>
    </source>
</evidence>
<dbReference type="EC" id="4.1.1.111" evidence="5"/>
<dbReference type="InParanoid" id="A0A1M7I2W1"/>
<dbReference type="AlphaFoldDB" id="A0A1M7I2W1"/>
<evidence type="ECO:0000256" key="6">
    <source>
        <dbReference type="ARBA" id="ARBA00045291"/>
    </source>
</evidence>
<reference evidence="10 11" key="1">
    <citation type="submission" date="2016-11" db="EMBL/GenBank/DDBJ databases">
        <authorList>
            <person name="Jaros S."/>
            <person name="Januszkiewicz K."/>
            <person name="Wedrychowicz H."/>
        </authorList>
    </citation>
    <scope>NUCLEOTIDE SEQUENCE [LARGE SCALE GENOMIC DNA]</scope>
    <source>
        <strain evidence="10 11">ACAM 12</strain>
    </source>
</reference>
<proteinExistence type="inferred from homology"/>
<comment type="catalytic activity">
    <reaction evidence="7">
        <text>siroheme + 2 H(+) = 12,18-didecarboxysiroheme + 2 CO2</text>
        <dbReference type="Rhea" id="RHEA:19093"/>
        <dbReference type="ChEBI" id="CHEBI:15378"/>
        <dbReference type="ChEBI" id="CHEBI:16526"/>
        <dbReference type="ChEBI" id="CHEBI:60052"/>
        <dbReference type="ChEBI" id="CHEBI:140497"/>
        <dbReference type="EC" id="4.1.1.111"/>
    </reaction>
</comment>
<evidence type="ECO:0000256" key="2">
    <source>
        <dbReference type="ARBA" id="ARBA00023444"/>
    </source>
</evidence>
<dbReference type="RefSeq" id="WP_079554098.1">
    <property type="nucleotide sequence ID" value="NZ_LT670847.1"/>
</dbReference>
<evidence type="ECO:0000313" key="11">
    <source>
        <dbReference type="Proteomes" id="UP000190911"/>
    </source>
</evidence>
<dbReference type="PANTHER" id="PTHR43413:SF1">
    <property type="entry name" value="SIROHEME DECARBOXYLASE NIRL SUBUNIT"/>
    <property type="match status" value="1"/>
</dbReference>
<dbReference type="STRING" id="29571.SAMN05878437_2504"/>
<dbReference type="GO" id="GO:0016829">
    <property type="term" value="F:lyase activity"/>
    <property type="evidence" value="ECO:0007669"/>
    <property type="project" value="UniProtKB-KW"/>
</dbReference>
<evidence type="ECO:0000259" key="8">
    <source>
        <dbReference type="Pfam" id="PF17805"/>
    </source>
</evidence>
<comment type="subunit">
    <text evidence="4">Probably forms a complex composed of NirD, NirL, NirG and NirH. All proteins are required for the total conversion of siroheme to didecarboxysiroheme.</text>
</comment>
<sequence>MYDSICRSEPDSVAAIPAFAPDAVDRAIVLATQAGLPLYPDPWGAVGEQVGIGGDDVLARMQAMHKAGVIRRVAAVPNHYRLGYVANGMSVWDVDDAEIDRLGRDVAGVAGVSHCYRRPRHLPHWPYNLFAMLHGKNRDEVERQAEALRIRLGSACRGYRILYSSRILKKTGLRLAGAGKS</sequence>
<comment type="pathway">
    <text evidence="2">Porphyrin-containing compound metabolism.</text>
</comment>
<evidence type="ECO:0000256" key="1">
    <source>
        <dbReference type="ARBA" id="ARBA00023239"/>
    </source>
</evidence>